<dbReference type="Proteomes" id="UP000694892">
    <property type="component" value="Chromosome 1L"/>
</dbReference>
<evidence type="ECO:0000313" key="2">
    <source>
        <dbReference type="Proteomes" id="UP000694892"/>
    </source>
</evidence>
<accession>A0A974I551</accession>
<reference evidence="2" key="1">
    <citation type="journal article" date="2016" name="Nature">
        <title>Genome evolution in the allotetraploid frog Xenopus laevis.</title>
        <authorList>
            <person name="Session A.M."/>
            <person name="Uno Y."/>
            <person name="Kwon T."/>
            <person name="Chapman J.A."/>
            <person name="Toyoda A."/>
            <person name="Takahashi S."/>
            <person name="Fukui A."/>
            <person name="Hikosaka A."/>
            <person name="Suzuki A."/>
            <person name="Kondo M."/>
            <person name="van Heeringen S.J."/>
            <person name="Quigley I."/>
            <person name="Heinz S."/>
            <person name="Ogino H."/>
            <person name="Ochi H."/>
            <person name="Hellsten U."/>
            <person name="Lyons J.B."/>
            <person name="Simakov O."/>
            <person name="Putnam N."/>
            <person name="Stites J."/>
            <person name="Kuroki Y."/>
            <person name="Tanaka T."/>
            <person name="Michiue T."/>
            <person name="Watanabe M."/>
            <person name="Bogdanovic O."/>
            <person name="Lister R."/>
            <person name="Georgiou G."/>
            <person name="Paranjpe S.S."/>
            <person name="van Kruijsbergen I."/>
            <person name="Shu S."/>
            <person name="Carlson J."/>
            <person name="Kinoshita T."/>
            <person name="Ohta Y."/>
            <person name="Mawaribuchi S."/>
            <person name="Jenkins J."/>
            <person name="Grimwood J."/>
            <person name="Schmutz J."/>
            <person name="Mitros T."/>
            <person name="Mozaffari S.V."/>
            <person name="Suzuki Y."/>
            <person name="Haramoto Y."/>
            <person name="Yamamoto T.S."/>
            <person name="Takagi C."/>
            <person name="Heald R."/>
            <person name="Miller K."/>
            <person name="Haudenschild C."/>
            <person name="Kitzman J."/>
            <person name="Nakayama T."/>
            <person name="Izutsu Y."/>
            <person name="Robert J."/>
            <person name="Fortriede J."/>
            <person name="Burns K."/>
            <person name="Lotay V."/>
            <person name="Karimi K."/>
            <person name="Yasuoka Y."/>
            <person name="Dichmann D.S."/>
            <person name="Flajnik M.F."/>
            <person name="Houston D.W."/>
            <person name="Shendure J."/>
            <person name="DuPasquier L."/>
            <person name="Vize P.D."/>
            <person name="Zorn A.M."/>
            <person name="Ito M."/>
            <person name="Marcotte E.M."/>
            <person name="Wallingford J.B."/>
            <person name="Ito Y."/>
            <person name="Asashima M."/>
            <person name="Ueno N."/>
            <person name="Matsuda Y."/>
            <person name="Veenstra G.J."/>
            <person name="Fujiyama A."/>
            <person name="Harland R.M."/>
            <person name="Taira M."/>
            <person name="Rokhsar D.S."/>
        </authorList>
    </citation>
    <scope>NUCLEOTIDE SEQUENCE [LARGE SCALE GENOMIC DNA]</scope>
    <source>
        <strain evidence="2">J</strain>
    </source>
</reference>
<protein>
    <submittedName>
        <fullName evidence="1">Uncharacterized protein</fullName>
    </submittedName>
</protein>
<evidence type="ECO:0000313" key="1">
    <source>
        <dbReference type="EMBL" id="OCU02125.1"/>
    </source>
</evidence>
<sequence length="97" mass="10867">MQVYSHIQKGDTVAKVVTVKAQIVSPKTEEGAVWGSLGFGKLEPCVVSKDNAGLSGNQKQHNRYCQIHDVTSRLIPYSQYKLFIHVTDVHVFCNYTE</sequence>
<name>A0A974I551_XENLA</name>
<organism evidence="1 2">
    <name type="scientific">Xenopus laevis</name>
    <name type="common">African clawed frog</name>
    <dbReference type="NCBI Taxonomy" id="8355"/>
    <lineage>
        <taxon>Eukaryota</taxon>
        <taxon>Metazoa</taxon>
        <taxon>Chordata</taxon>
        <taxon>Craniata</taxon>
        <taxon>Vertebrata</taxon>
        <taxon>Euteleostomi</taxon>
        <taxon>Amphibia</taxon>
        <taxon>Batrachia</taxon>
        <taxon>Anura</taxon>
        <taxon>Pipoidea</taxon>
        <taxon>Pipidae</taxon>
        <taxon>Xenopodinae</taxon>
        <taxon>Xenopus</taxon>
        <taxon>Xenopus</taxon>
    </lineage>
</organism>
<dbReference type="AlphaFoldDB" id="A0A974I551"/>
<dbReference type="EMBL" id="CM004466">
    <property type="protein sequence ID" value="OCU02125.1"/>
    <property type="molecule type" value="Genomic_DNA"/>
</dbReference>
<proteinExistence type="predicted"/>
<gene>
    <name evidence="1" type="ORF">XELAEV_18007886mg</name>
</gene>